<organism evidence="1 2">
    <name type="scientific">Trachymyrmex cornetzi</name>
    <dbReference type="NCBI Taxonomy" id="471704"/>
    <lineage>
        <taxon>Eukaryota</taxon>
        <taxon>Metazoa</taxon>
        <taxon>Ecdysozoa</taxon>
        <taxon>Arthropoda</taxon>
        <taxon>Hexapoda</taxon>
        <taxon>Insecta</taxon>
        <taxon>Pterygota</taxon>
        <taxon>Neoptera</taxon>
        <taxon>Endopterygota</taxon>
        <taxon>Hymenoptera</taxon>
        <taxon>Apocrita</taxon>
        <taxon>Aculeata</taxon>
        <taxon>Formicoidea</taxon>
        <taxon>Formicidae</taxon>
        <taxon>Myrmicinae</taxon>
        <taxon>Trachymyrmex</taxon>
    </lineage>
</organism>
<reference evidence="1 2" key="1">
    <citation type="submission" date="2015-09" db="EMBL/GenBank/DDBJ databases">
        <title>Trachymyrmex cornetzi WGS genome.</title>
        <authorList>
            <person name="Nygaard S."/>
            <person name="Hu H."/>
            <person name="Boomsma J."/>
            <person name="Zhang G."/>
        </authorList>
    </citation>
    <scope>NUCLEOTIDE SEQUENCE [LARGE SCALE GENOMIC DNA]</scope>
    <source>
        <strain evidence="1">Tcor2-1</strain>
        <tissue evidence="1">Whole body</tissue>
    </source>
</reference>
<dbReference type="AlphaFoldDB" id="A0A151JS12"/>
<keyword evidence="2" id="KW-1185">Reference proteome</keyword>
<name>A0A151JS12_9HYME</name>
<sequence>MFHCKLAFTIPNTLKHLIKRGKDKFEFLSNQNVVYKISCDDCEASVMLDVIGTGQHGIEQILMMLQAHASLGPTVLPCLPCTQPNPVTIL</sequence>
<evidence type="ECO:0000313" key="2">
    <source>
        <dbReference type="Proteomes" id="UP000078492"/>
    </source>
</evidence>
<proteinExistence type="predicted"/>
<dbReference type="Proteomes" id="UP000078492">
    <property type="component" value="Unassembled WGS sequence"/>
</dbReference>
<gene>
    <name evidence="1" type="ORF">ALC57_00558</name>
</gene>
<protein>
    <submittedName>
        <fullName evidence="1">Uncharacterized protein</fullName>
    </submittedName>
</protein>
<dbReference type="EMBL" id="KQ978586">
    <property type="protein sequence ID" value="KYN29990.1"/>
    <property type="molecule type" value="Genomic_DNA"/>
</dbReference>
<accession>A0A151JS12</accession>
<evidence type="ECO:0000313" key="1">
    <source>
        <dbReference type="EMBL" id="KYN29990.1"/>
    </source>
</evidence>